<dbReference type="OrthoDB" id="60224at2157"/>
<dbReference type="Proteomes" id="UP000509626">
    <property type="component" value="Chromosome"/>
</dbReference>
<name>A0A7D5QAF2_9EURY</name>
<feature type="region of interest" description="Disordered" evidence="1">
    <location>
        <begin position="113"/>
        <end position="238"/>
    </location>
</feature>
<protein>
    <submittedName>
        <fullName evidence="3">S1 RNA-binding domain-containing protein</fullName>
    </submittedName>
</protein>
<dbReference type="EMBL" id="CP058579">
    <property type="protein sequence ID" value="QLG62616.1"/>
    <property type="molecule type" value="Genomic_DNA"/>
</dbReference>
<dbReference type="SUPFAM" id="SSF50249">
    <property type="entry name" value="Nucleic acid-binding proteins"/>
    <property type="match status" value="2"/>
</dbReference>
<sequence length="727" mass="77696">MGTCIICGTPTEGRVCDSHQEDVVFEFRGDKPSQLVPNRFYSGTVDGYADFGLFVDLSPQVTGLLHRSELDQRLESLDLEPGDPVYVQVKNVRDNGDVDLTWSIRQADRDFRGALVQDGTEERDAEPDDDDDDDDVGPVSVTSKPADRSGGRDRGEESGRSDDSGQSGGSGRSGESGNAETSNDGGTTAARSDEEPSASGSGGATTDAPSAGSDADERGSEPTADRERVPIGSLQDRVGRDVRIEGEVVSARQTGGPTVFELRDETGVVDCAAFVEAGVRAYPSIEVGDVVRLDGEIERRRNEIQVETEALAALSGEEAETVQRRLADALTDEARPESLDALAAHDSLDAMEGELLDIAEALRRAVLESRPIVVRHAATADGYVAGAAVERAVLPLIREEHAASDAQYHYFTRRPIDEPVYDMDAATKDATRMLQDRDRHDEKLPLVLLLGTGSTAESADGLDLLGIYGAERIVVDAAAADPEIADSVEILANPDLAGADNGGLSTATLAATLAATANADVRDDLEHLPAVSYWEGVPEAYADLADEAGFDAERVAELREAVALEAFYQSYQDKRELITDILFGEDDGALAGHISGQFREKLGTEIDTARANVESRESAGVPFTVLDADAYAHRYDFPPTPLLADELHRRERGGEDEHVTLVYGTDELFLRATADLDVRAIAAEAAEAVPNAGVTAVGVREGRIEFLSGRRDAVVDAVVDAAAEQFP</sequence>
<dbReference type="Gene3D" id="2.40.50.140">
    <property type="entry name" value="Nucleic acid-binding proteins"/>
    <property type="match status" value="1"/>
</dbReference>
<proteinExistence type="predicted"/>
<dbReference type="Pfam" id="PF00575">
    <property type="entry name" value="S1"/>
    <property type="match status" value="1"/>
</dbReference>
<dbReference type="AlphaFoldDB" id="A0A7D5QAF2"/>
<dbReference type="SUPFAM" id="SSF64182">
    <property type="entry name" value="DHH phosphoesterases"/>
    <property type="match status" value="1"/>
</dbReference>
<feature type="compositionally biased region" description="Acidic residues" evidence="1">
    <location>
        <begin position="119"/>
        <end position="136"/>
    </location>
</feature>
<organism evidence="3 4">
    <name type="scientific">Halorarum salinum</name>
    <dbReference type="NCBI Taxonomy" id="2743089"/>
    <lineage>
        <taxon>Archaea</taxon>
        <taxon>Methanobacteriati</taxon>
        <taxon>Methanobacteriota</taxon>
        <taxon>Stenosarchaea group</taxon>
        <taxon>Halobacteria</taxon>
        <taxon>Halobacteriales</taxon>
        <taxon>Haloferacaceae</taxon>
        <taxon>Halorarum</taxon>
    </lineage>
</organism>
<dbReference type="GeneID" id="56038420"/>
<dbReference type="CDD" id="cd04487">
    <property type="entry name" value="RecJ_OBF2_like"/>
    <property type="match status" value="1"/>
</dbReference>
<evidence type="ECO:0000259" key="2">
    <source>
        <dbReference type="PROSITE" id="PS50126"/>
    </source>
</evidence>
<evidence type="ECO:0000256" key="1">
    <source>
        <dbReference type="SAM" id="MobiDB-lite"/>
    </source>
</evidence>
<evidence type="ECO:0000313" key="4">
    <source>
        <dbReference type="Proteomes" id="UP000509626"/>
    </source>
</evidence>
<dbReference type="Gene3D" id="2.40.50.1010">
    <property type="match status" value="1"/>
</dbReference>
<feature type="compositionally biased region" description="Basic and acidic residues" evidence="1">
    <location>
        <begin position="215"/>
        <end position="229"/>
    </location>
</feature>
<dbReference type="InterPro" id="IPR038763">
    <property type="entry name" value="DHH_sf"/>
</dbReference>
<gene>
    <name evidence="3" type="ORF">HUG12_13135</name>
</gene>
<dbReference type="KEGG" id="halu:HUG12_13135"/>
<dbReference type="SMART" id="SM00316">
    <property type="entry name" value="S1"/>
    <property type="match status" value="1"/>
</dbReference>
<evidence type="ECO:0000313" key="3">
    <source>
        <dbReference type="EMBL" id="QLG62616.1"/>
    </source>
</evidence>
<reference evidence="3 4" key="1">
    <citation type="submission" date="2020-06" db="EMBL/GenBank/DDBJ databases">
        <title>NJ-3-1, isolated from saline soil.</title>
        <authorList>
            <person name="Cui H.L."/>
            <person name="Shi X."/>
        </authorList>
    </citation>
    <scope>NUCLEOTIDE SEQUENCE [LARGE SCALE GENOMIC DNA]</scope>
    <source>
        <strain evidence="3 4">NJ-3-1</strain>
    </source>
</reference>
<dbReference type="RefSeq" id="WP_179269201.1">
    <property type="nucleotide sequence ID" value="NZ_CP058579.1"/>
</dbReference>
<keyword evidence="4" id="KW-1185">Reference proteome</keyword>
<dbReference type="InterPro" id="IPR004365">
    <property type="entry name" value="NA-bd_OB_tRNA"/>
</dbReference>
<feature type="compositionally biased region" description="Polar residues" evidence="1">
    <location>
        <begin position="178"/>
        <end position="190"/>
    </location>
</feature>
<dbReference type="InterPro" id="IPR003029">
    <property type="entry name" value="S1_domain"/>
</dbReference>
<dbReference type="GO" id="GO:0003676">
    <property type="term" value="F:nucleic acid binding"/>
    <property type="evidence" value="ECO:0007669"/>
    <property type="project" value="InterPro"/>
</dbReference>
<feature type="compositionally biased region" description="Basic and acidic residues" evidence="1">
    <location>
        <begin position="145"/>
        <end position="163"/>
    </location>
</feature>
<dbReference type="PROSITE" id="PS50126">
    <property type="entry name" value="S1"/>
    <property type="match status" value="1"/>
</dbReference>
<accession>A0A7D5QAF2</accession>
<dbReference type="InterPro" id="IPR012340">
    <property type="entry name" value="NA-bd_OB-fold"/>
</dbReference>
<dbReference type="Pfam" id="PF01336">
    <property type="entry name" value="tRNA_anti-codon"/>
    <property type="match status" value="1"/>
</dbReference>
<feature type="domain" description="S1 motif" evidence="2">
    <location>
        <begin position="38"/>
        <end position="105"/>
    </location>
</feature>